<dbReference type="Proteomes" id="UP000217265">
    <property type="component" value="Chromosome"/>
</dbReference>
<dbReference type="OrthoDB" id="284508at2"/>
<gene>
    <name evidence="1" type="ORF">CMV30_11550</name>
</gene>
<proteinExistence type="predicted"/>
<dbReference type="AlphaFoldDB" id="A0A290Q8G1"/>
<dbReference type="EMBL" id="CP023344">
    <property type="protein sequence ID" value="ATC64537.1"/>
    <property type="molecule type" value="Genomic_DNA"/>
</dbReference>
<evidence type="ECO:0008006" key="3">
    <source>
        <dbReference type="Google" id="ProtNLM"/>
    </source>
</evidence>
<dbReference type="KEGG" id="vbh:CMV30_11550"/>
<name>A0A290Q8G1_9BACT</name>
<organism evidence="1 2">
    <name type="scientific">Nibricoccus aquaticus</name>
    <dbReference type="NCBI Taxonomy" id="2576891"/>
    <lineage>
        <taxon>Bacteria</taxon>
        <taxon>Pseudomonadati</taxon>
        <taxon>Verrucomicrobiota</taxon>
        <taxon>Opitutia</taxon>
        <taxon>Opitutales</taxon>
        <taxon>Opitutaceae</taxon>
        <taxon>Nibricoccus</taxon>
    </lineage>
</organism>
<protein>
    <recommendedName>
        <fullName evidence="3">Addiction module protein</fullName>
    </recommendedName>
</protein>
<dbReference type="RefSeq" id="WP_096056168.1">
    <property type="nucleotide sequence ID" value="NZ_CP023344.1"/>
</dbReference>
<sequence length="71" mass="7903">MSFNDVLAELPALTLEQRQLLIRMAVELDDAPLSVEESALVERRLTGHRNDPASSVALDAMKEKLRGRFAP</sequence>
<evidence type="ECO:0000313" key="2">
    <source>
        <dbReference type="Proteomes" id="UP000217265"/>
    </source>
</evidence>
<keyword evidence="2" id="KW-1185">Reference proteome</keyword>
<evidence type="ECO:0000313" key="1">
    <source>
        <dbReference type="EMBL" id="ATC64537.1"/>
    </source>
</evidence>
<reference evidence="1 2" key="1">
    <citation type="submission" date="2017-09" db="EMBL/GenBank/DDBJ databases">
        <title>Complete genome sequence of Verrucomicrobial strain HZ-65, isolated from freshwater.</title>
        <authorList>
            <person name="Choi A."/>
        </authorList>
    </citation>
    <scope>NUCLEOTIDE SEQUENCE [LARGE SCALE GENOMIC DNA]</scope>
    <source>
        <strain evidence="1 2">HZ-65</strain>
    </source>
</reference>
<accession>A0A290Q8G1</accession>